<evidence type="ECO:0000313" key="2">
    <source>
        <dbReference type="EMBL" id="BAU92144.1"/>
    </source>
</evidence>
<proteinExistence type="predicted"/>
<dbReference type="EMBL" id="AP014809">
    <property type="protein sequence ID" value="BAU92144.1"/>
    <property type="molecule type" value="Genomic_DNA"/>
</dbReference>
<keyword evidence="1" id="KW-0812">Transmembrane</keyword>
<dbReference type="AlphaFoldDB" id="A0A160PH50"/>
<sequence>MTDRPCATGSAIAADGSDVASFFRGLVAKCHPGRSVPLPKRGSAAAMPVWTKILIVVAIAVILTAWGWMLDVSLSTAHAWLLERIGHTGMRLLIGAMVFAGAWALWKETEDR</sequence>
<protein>
    <submittedName>
        <fullName evidence="2">Uncharacterized protein</fullName>
    </submittedName>
</protein>
<name>A0A160PH50_9HYPH</name>
<feature type="transmembrane region" description="Helical" evidence="1">
    <location>
        <begin position="49"/>
        <end position="69"/>
    </location>
</feature>
<evidence type="ECO:0000313" key="3">
    <source>
        <dbReference type="Proteomes" id="UP000218288"/>
    </source>
</evidence>
<keyword evidence="1" id="KW-0472">Membrane</keyword>
<feature type="transmembrane region" description="Helical" evidence="1">
    <location>
        <begin position="89"/>
        <end position="106"/>
    </location>
</feature>
<reference evidence="2 3" key="1">
    <citation type="journal article" date="2016" name="Genome Announc.">
        <title>Complete Genome Sequence of Methylobacterium populi P-1M, Isolated from Pink-Pigmented Household Biofilm.</title>
        <authorList>
            <person name="Morohoshi T."/>
            <person name="Ikeda T."/>
        </authorList>
    </citation>
    <scope>NUCLEOTIDE SEQUENCE [LARGE SCALE GENOMIC DNA]</scope>
    <source>
        <strain evidence="2 3">P-1M</strain>
    </source>
</reference>
<keyword evidence="1" id="KW-1133">Transmembrane helix</keyword>
<gene>
    <name evidence="2" type="ORF">MPPM_3539</name>
</gene>
<organism evidence="2 3">
    <name type="scientific">Methylorubrum populi</name>
    <dbReference type="NCBI Taxonomy" id="223967"/>
    <lineage>
        <taxon>Bacteria</taxon>
        <taxon>Pseudomonadati</taxon>
        <taxon>Pseudomonadota</taxon>
        <taxon>Alphaproteobacteria</taxon>
        <taxon>Hyphomicrobiales</taxon>
        <taxon>Methylobacteriaceae</taxon>
        <taxon>Methylorubrum</taxon>
    </lineage>
</organism>
<dbReference type="Proteomes" id="UP000218288">
    <property type="component" value="Chromosome"/>
</dbReference>
<evidence type="ECO:0000256" key="1">
    <source>
        <dbReference type="SAM" id="Phobius"/>
    </source>
</evidence>
<accession>A0A160PH50</accession>